<evidence type="ECO:0000313" key="2">
    <source>
        <dbReference type="Proteomes" id="UP001501521"/>
    </source>
</evidence>
<evidence type="ECO:0000313" key="1">
    <source>
        <dbReference type="EMBL" id="GAA4889239.1"/>
    </source>
</evidence>
<dbReference type="Gene3D" id="1.10.340.30">
    <property type="entry name" value="Hypothetical protein, domain 2"/>
    <property type="match status" value="1"/>
</dbReference>
<gene>
    <name evidence="1" type="primary">tag</name>
    <name evidence="1" type="ORF">GCM10025789_02020</name>
</gene>
<dbReference type="Proteomes" id="UP001501521">
    <property type="component" value="Unassembled WGS sequence"/>
</dbReference>
<proteinExistence type="predicted"/>
<dbReference type="InterPro" id="IPR011257">
    <property type="entry name" value="DNA_glycosylase"/>
</dbReference>
<reference evidence="2" key="1">
    <citation type="journal article" date="2019" name="Int. J. Syst. Evol. Microbiol.">
        <title>The Global Catalogue of Microorganisms (GCM) 10K type strain sequencing project: providing services to taxonomists for standard genome sequencing and annotation.</title>
        <authorList>
            <consortium name="The Broad Institute Genomics Platform"/>
            <consortium name="The Broad Institute Genome Sequencing Center for Infectious Disease"/>
            <person name="Wu L."/>
            <person name="Ma J."/>
        </authorList>
    </citation>
    <scope>NUCLEOTIDE SEQUENCE [LARGE SCALE GENOMIC DNA]</scope>
    <source>
        <strain evidence="2">JCM 19125</strain>
    </source>
</reference>
<protein>
    <submittedName>
        <fullName evidence="1">DNA-3-methyladenine glycosylase</fullName>
    </submittedName>
</protein>
<dbReference type="PANTHER" id="PTHR30037">
    <property type="entry name" value="DNA-3-METHYLADENINE GLYCOSYLASE 1"/>
    <property type="match status" value="1"/>
</dbReference>
<dbReference type="EMBL" id="BAABLV010000005">
    <property type="protein sequence ID" value="GAA4889239.1"/>
    <property type="molecule type" value="Genomic_DNA"/>
</dbReference>
<keyword evidence="2" id="KW-1185">Reference proteome</keyword>
<comment type="caution">
    <text evidence="1">The sequence shown here is derived from an EMBL/GenBank/DDBJ whole genome shotgun (WGS) entry which is preliminary data.</text>
</comment>
<accession>A0ABP9EZ98</accession>
<name>A0ABP9EZ98_9ACTN</name>
<dbReference type="PANTHER" id="PTHR30037:SF4">
    <property type="entry name" value="DNA-3-METHYLADENINE GLYCOSYLASE I"/>
    <property type="match status" value="1"/>
</dbReference>
<organism evidence="1 2">
    <name type="scientific">Tessaracoccus lubricantis</name>
    <dbReference type="NCBI Taxonomy" id="545543"/>
    <lineage>
        <taxon>Bacteria</taxon>
        <taxon>Bacillati</taxon>
        <taxon>Actinomycetota</taxon>
        <taxon>Actinomycetes</taxon>
        <taxon>Propionibacteriales</taxon>
        <taxon>Propionibacteriaceae</taxon>
        <taxon>Tessaracoccus</taxon>
    </lineage>
</organism>
<dbReference type="Pfam" id="PF03352">
    <property type="entry name" value="Adenine_glyco"/>
    <property type="match status" value="1"/>
</dbReference>
<sequence length="200" mass="22613">MEARLVPAMKENQMDKVRCFGADDPLYQTYHDEEWGRPLEASDDEHELLERVCLEGFQAGLSWITVLRKREAFREAFASFDPAVVAEFDEDDVEVLMSNTGIIRNRLKIQAAIGNARALNEMHDNGERLADVIAGYAPEPREQASLTWFDVPASTPESVALSKDLRRRGFRFVGPTTMYALMQAIGHVDDHIKGCWLARA</sequence>
<dbReference type="InterPro" id="IPR052891">
    <property type="entry name" value="DNA-3mA_glycosylase"/>
</dbReference>
<dbReference type="SUPFAM" id="SSF48150">
    <property type="entry name" value="DNA-glycosylase"/>
    <property type="match status" value="1"/>
</dbReference>
<dbReference type="InterPro" id="IPR005019">
    <property type="entry name" value="Adenine_glyco"/>
</dbReference>